<protein>
    <submittedName>
        <fullName evidence="2">Uncharacterized protein</fullName>
    </submittedName>
</protein>
<proteinExistence type="predicted"/>
<dbReference type="AlphaFoldDB" id="A0A4Z0ABD7"/>
<evidence type="ECO:0000313" key="3">
    <source>
        <dbReference type="Proteomes" id="UP000298061"/>
    </source>
</evidence>
<dbReference type="EMBL" id="SFCI01000004">
    <property type="protein sequence ID" value="TFY83910.1"/>
    <property type="molecule type" value="Genomic_DNA"/>
</dbReference>
<gene>
    <name evidence="2" type="ORF">EWM64_g103</name>
</gene>
<feature type="region of interest" description="Disordered" evidence="1">
    <location>
        <begin position="451"/>
        <end position="478"/>
    </location>
</feature>
<organism evidence="2 3">
    <name type="scientific">Hericium alpestre</name>
    <dbReference type="NCBI Taxonomy" id="135208"/>
    <lineage>
        <taxon>Eukaryota</taxon>
        <taxon>Fungi</taxon>
        <taxon>Dikarya</taxon>
        <taxon>Basidiomycota</taxon>
        <taxon>Agaricomycotina</taxon>
        <taxon>Agaricomycetes</taxon>
        <taxon>Russulales</taxon>
        <taxon>Hericiaceae</taxon>
        <taxon>Hericium</taxon>
    </lineage>
</organism>
<evidence type="ECO:0000313" key="2">
    <source>
        <dbReference type="EMBL" id="TFY83910.1"/>
    </source>
</evidence>
<dbReference type="OrthoDB" id="3012326at2759"/>
<name>A0A4Z0ABD7_9AGAM</name>
<comment type="caution">
    <text evidence="2">The sequence shown here is derived from an EMBL/GenBank/DDBJ whole genome shotgun (WGS) entry which is preliminary data.</text>
</comment>
<feature type="compositionally biased region" description="Acidic residues" evidence="1">
    <location>
        <begin position="455"/>
        <end position="464"/>
    </location>
</feature>
<accession>A0A4Z0ABD7</accession>
<reference evidence="2 3" key="1">
    <citation type="submission" date="2019-02" db="EMBL/GenBank/DDBJ databases">
        <title>Genome sequencing of the rare red list fungi Hericium alpestre (H. flagellum).</title>
        <authorList>
            <person name="Buettner E."/>
            <person name="Kellner H."/>
        </authorList>
    </citation>
    <scope>NUCLEOTIDE SEQUENCE [LARGE SCALE GENOMIC DNA]</scope>
    <source>
        <strain evidence="2 3">DSM 108284</strain>
    </source>
</reference>
<keyword evidence="3" id="KW-1185">Reference proteome</keyword>
<evidence type="ECO:0000256" key="1">
    <source>
        <dbReference type="SAM" id="MobiDB-lite"/>
    </source>
</evidence>
<sequence>MSGPTSFKSLRLSQVDYDRHMQSQSSYAQDTLKCDENAPELKITAESEEAKEVLRESSGVEDQDWILVPYDPRDSTELIMQRVEGVIRIPQKHWKLAGNGRVFRSHKDLAFLGYFGRSQTESINAILLPKSDVNGYIAANRMTKDWMRFPHKPSAASELPVNPHARAQALFPLLDTADSPHWAEYIAHRQAAEACIDDAFEELECDENVENAAYRKMIRAATLKSLCGENDLKEEERKKIADAVVNVSLWTNHGGFEMRDVYVITRIHSLVAPKSVDMHLTYHYRTRLSSVEYYYTLGFRINATPVPPLEDIPRRSNEVVFVHTGQGWRTFGWFCLGHRRTEHSACLVSRFDLQEVHDALFGPVETGKLGERVSLRGTAKLMLASVGFEFDIALDEEDKAKNGDGHTVNDGARLCLSARKPGISAAYLRTICGIPPLEDDDAEWHSQVATRTSDDEYGYGSDDDGYGHGSQDGECIVA</sequence>
<dbReference type="Proteomes" id="UP000298061">
    <property type="component" value="Unassembled WGS sequence"/>
</dbReference>